<evidence type="ECO:0000256" key="9">
    <source>
        <dbReference type="HAMAP-Rule" id="MF_00065"/>
    </source>
</evidence>
<dbReference type="EC" id="2.7.1.25" evidence="9 10"/>
<protein>
    <recommendedName>
        <fullName evidence="9 10">Adenylyl-sulfate kinase</fullName>
        <ecNumber evidence="9 10">2.7.1.25</ecNumber>
    </recommendedName>
    <alternativeName>
        <fullName evidence="9">APS kinase</fullName>
    </alternativeName>
    <alternativeName>
        <fullName evidence="9">ATP adenosine-5'-phosphosulfate 3'-phosphotransferase</fullName>
    </alternativeName>
    <alternativeName>
        <fullName evidence="9">Adenosine-5'-phosphosulfate kinase</fullName>
    </alternativeName>
</protein>
<dbReference type="GO" id="GO:0004020">
    <property type="term" value="F:adenylylsulfate kinase activity"/>
    <property type="evidence" value="ECO:0007669"/>
    <property type="project" value="UniProtKB-UniRule"/>
</dbReference>
<dbReference type="GO" id="GO:0070814">
    <property type="term" value="P:hydrogen sulfide biosynthetic process"/>
    <property type="evidence" value="ECO:0007669"/>
    <property type="project" value="UniProtKB-UniRule"/>
</dbReference>
<dbReference type="PANTHER" id="PTHR11055">
    <property type="entry name" value="BIFUNCTIONAL 3'-PHOSPHOADENOSINE 5'-PHOSPHOSULFATE SYNTHASE"/>
    <property type="match status" value="1"/>
</dbReference>
<keyword evidence="9" id="KW-0597">Phosphoprotein</keyword>
<evidence type="ECO:0000256" key="5">
    <source>
        <dbReference type="ARBA" id="ARBA00022679"/>
    </source>
</evidence>
<dbReference type="GO" id="GO:0005524">
    <property type="term" value="F:ATP binding"/>
    <property type="evidence" value="ECO:0007669"/>
    <property type="project" value="UniProtKB-UniRule"/>
</dbReference>
<feature type="binding site" evidence="9">
    <location>
        <begin position="36"/>
        <end position="43"/>
    </location>
    <ligand>
        <name>ATP</name>
        <dbReference type="ChEBI" id="CHEBI:30616"/>
    </ligand>
</feature>
<dbReference type="GO" id="GO:0000103">
    <property type="term" value="P:sulfate assimilation"/>
    <property type="evidence" value="ECO:0007669"/>
    <property type="project" value="UniProtKB-UniRule"/>
</dbReference>
<dbReference type="FunFam" id="3.40.50.300:FF:000212">
    <property type="entry name" value="Adenylyl-sulfate kinase"/>
    <property type="match status" value="1"/>
</dbReference>
<reference evidence="12" key="1">
    <citation type="submission" date="2020-05" db="EMBL/GenBank/DDBJ databases">
        <authorList>
            <person name="Brown S."/>
            <person name="Huntemann M."/>
            <person name="Clum A."/>
            <person name="Spunde A."/>
            <person name="Palaniappan K."/>
            <person name="Ritter S."/>
            <person name="Mikhailova N."/>
            <person name="Chen I.-M."/>
            <person name="Stamatis D."/>
            <person name="Reddy T."/>
            <person name="O'Malley R."/>
            <person name="Daum C."/>
            <person name="Shapiro N."/>
            <person name="Ivanova N."/>
            <person name="Kyrpides N."/>
            <person name="Woyke T."/>
        </authorList>
    </citation>
    <scope>NUCLEOTIDE SEQUENCE</scope>
    <source>
        <strain evidence="12">DJ080</strain>
    </source>
</reference>
<keyword evidence="6 9" id="KW-0547">Nucleotide-binding</keyword>
<accession>A0AAX0B0T4</accession>
<dbReference type="NCBIfam" id="TIGR00455">
    <property type="entry name" value="apsK"/>
    <property type="match status" value="1"/>
</dbReference>
<evidence type="ECO:0000256" key="1">
    <source>
        <dbReference type="ARBA" id="ARBA00001823"/>
    </source>
</evidence>
<proteinExistence type="inferred from homology"/>
<dbReference type="InterPro" id="IPR059117">
    <property type="entry name" value="APS_kinase_dom"/>
</dbReference>
<feature type="active site" description="Phosphoserine intermediate" evidence="9">
    <location>
        <position position="110"/>
    </location>
</feature>
<keyword evidence="8 9" id="KW-0067">ATP-binding</keyword>
<evidence type="ECO:0000313" key="12">
    <source>
        <dbReference type="EMBL" id="NRT88952.1"/>
    </source>
</evidence>
<comment type="catalytic activity">
    <reaction evidence="1 9 10">
        <text>adenosine 5'-phosphosulfate + ATP = 3'-phosphoadenylyl sulfate + ADP + H(+)</text>
        <dbReference type="Rhea" id="RHEA:24152"/>
        <dbReference type="ChEBI" id="CHEBI:15378"/>
        <dbReference type="ChEBI" id="CHEBI:30616"/>
        <dbReference type="ChEBI" id="CHEBI:58243"/>
        <dbReference type="ChEBI" id="CHEBI:58339"/>
        <dbReference type="ChEBI" id="CHEBI:456216"/>
        <dbReference type="EC" id="2.7.1.25"/>
    </reaction>
</comment>
<evidence type="ECO:0000256" key="4">
    <source>
        <dbReference type="ARBA" id="ARBA00007008"/>
    </source>
</evidence>
<organism evidence="12 13">
    <name type="scientific">Clostridium beijerinckii</name>
    <name type="common">Clostridium MP</name>
    <dbReference type="NCBI Taxonomy" id="1520"/>
    <lineage>
        <taxon>Bacteria</taxon>
        <taxon>Bacillati</taxon>
        <taxon>Bacillota</taxon>
        <taxon>Clostridia</taxon>
        <taxon>Eubacteriales</taxon>
        <taxon>Clostridiaceae</taxon>
        <taxon>Clostridium</taxon>
    </lineage>
</organism>
<evidence type="ECO:0000256" key="7">
    <source>
        <dbReference type="ARBA" id="ARBA00022777"/>
    </source>
</evidence>
<comment type="similarity">
    <text evidence="4 9 10">Belongs to the APS kinase family.</text>
</comment>
<name>A0AAX0B0T4_CLOBE</name>
<feature type="domain" description="APS kinase" evidence="11">
    <location>
        <begin position="28"/>
        <end position="176"/>
    </location>
</feature>
<keyword evidence="5 9" id="KW-0808">Transferase</keyword>
<reference evidence="12" key="2">
    <citation type="journal article" date="2022" name="Nat. Biotechnol.">
        <title>Carbon-negative production of acetone and isopropanol by gas fermentation at industrial pilot scale.</title>
        <authorList>
            <person name="Liew F.E."/>
            <person name="Nogle R."/>
            <person name="Abdalla T."/>
            <person name="Rasor B.J."/>
            <person name="Canter C."/>
            <person name="Jensen R.O."/>
            <person name="Wang L."/>
            <person name="Strutz J."/>
            <person name="Chirania P."/>
            <person name="De Tissera S."/>
            <person name="Mueller A.P."/>
            <person name="Ruan Z."/>
            <person name="Gao A."/>
            <person name="Tran L."/>
            <person name="Engle N.L."/>
            <person name="Bromley J.C."/>
            <person name="Daniell J."/>
            <person name="Conrado R."/>
            <person name="Tschaplinski T.J."/>
            <person name="Giannone R.J."/>
            <person name="Hettich R.L."/>
            <person name="Karim A.S."/>
            <person name="Simpson S.D."/>
            <person name="Brown S.D."/>
            <person name="Leang C."/>
            <person name="Jewett M.C."/>
            <person name="Kopke M."/>
        </authorList>
    </citation>
    <scope>NUCLEOTIDE SEQUENCE</scope>
    <source>
        <strain evidence="12">DJ080</strain>
    </source>
</reference>
<comment type="pathway">
    <text evidence="3 9 10">Sulfur metabolism; hydrogen sulfide biosynthesis; sulfite from sulfate: step 2/3.</text>
</comment>
<dbReference type="CDD" id="cd02027">
    <property type="entry name" value="APSK"/>
    <property type="match status" value="1"/>
</dbReference>
<dbReference type="InterPro" id="IPR002891">
    <property type="entry name" value="APS"/>
</dbReference>
<keyword evidence="7 9" id="KW-0418">Kinase</keyword>
<sequence>MIGIKSNNIFCYDSIIKREHRERILNQKGKLIWITGFSGAGKSTMASALEVELYNMGKLTYILDGDNMRNGLNSDLGFSEEDRSENIRRVAEVSKLFVDAGIIIIAAFISPFRKDRNKIRNLIGKDYVEVFANCPIEICEQRDPKGLYSKIRNGQIKNFTGIDAVYEEPENPDITINTYEHNVEECVQSIISYIRDDI</sequence>
<dbReference type="PANTHER" id="PTHR11055:SF1">
    <property type="entry name" value="PAPS SYNTHETASE, ISOFORM D"/>
    <property type="match status" value="1"/>
</dbReference>
<dbReference type="Proteomes" id="UP001193748">
    <property type="component" value="Unassembled WGS sequence"/>
</dbReference>
<dbReference type="SUPFAM" id="SSF52540">
    <property type="entry name" value="P-loop containing nucleoside triphosphate hydrolases"/>
    <property type="match status" value="1"/>
</dbReference>
<evidence type="ECO:0000259" key="11">
    <source>
        <dbReference type="Pfam" id="PF01583"/>
    </source>
</evidence>
<evidence type="ECO:0000256" key="2">
    <source>
        <dbReference type="ARBA" id="ARBA00002632"/>
    </source>
</evidence>
<dbReference type="Gene3D" id="3.40.50.300">
    <property type="entry name" value="P-loop containing nucleotide triphosphate hydrolases"/>
    <property type="match status" value="1"/>
</dbReference>
<comment type="function">
    <text evidence="2 9 10">Catalyzes the synthesis of activated sulfate.</text>
</comment>
<evidence type="ECO:0000256" key="8">
    <source>
        <dbReference type="ARBA" id="ARBA00022840"/>
    </source>
</evidence>
<evidence type="ECO:0000256" key="3">
    <source>
        <dbReference type="ARBA" id="ARBA00004806"/>
    </source>
</evidence>
<dbReference type="HAMAP" id="MF_00065">
    <property type="entry name" value="Adenylyl_sulf_kinase"/>
    <property type="match status" value="1"/>
</dbReference>
<evidence type="ECO:0000313" key="13">
    <source>
        <dbReference type="Proteomes" id="UP001193748"/>
    </source>
</evidence>
<dbReference type="InterPro" id="IPR027417">
    <property type="entry name" value="P-loop_NTPase"/>
</dbReference>
<dbReference type="EMBL" id="JABSWW010000001">
    <property type="protein sequence ID" value="NRT88952.1"/>
    <property type="molecule type" value="Genomic_DNA"/>
</dbReference>
<evidence type="ECO:0000256" key="6">
    <source>
        <dbReference type="ARBA" id="ARBA00022741"/>
    </source>
</evidence>
<dbReference type="AlphaFoldDB" id="A0AAX0B0T4"/>
<dbReference type="Pfam" id="PF01583">
    <property type="entry name" value="APS_kinase"/>
    <property type="match status" value="1"/>
</dbReference>
<gene>
    <name evidence="9" type="primary">cysC</name>
    <name evidence="12" type="ORF">B0H41_002631</name>
</gene>
<dbReference type="NCBIfam" id="NF003013">
    <property type="entry name" value="PRK03846.1"/>
    <property type="match status" value="1"/>
</dbReference>
<comment type="caution">
    <text evidence="12">The sequence shown here is derived from an EMBL/GenBank/DDBJ whole genome shotgun (WGS) entry which is preliminary data.</text>
</comment>
<evidence type="ECO:0000256" key="10">
    <source>
        <dbReference type="RuleBase" id="RU004347"/>
    </source>
</evidence>